<evidence type="ECO:0000256" key="9">
    <source>
        <dbReference type="ARBA" id="ARBA00022989"/>
    </source>
</evidence>
<organism evidence="15 16">
    <name type="scientific">Pontibacter akesuensis</name>
    <dbReference type="NCBI Taxonomy" id="388950"/>
    <lineage>
        <taxon>Bacteria</taxon>
        <taxon>Pseudomonadati</taxon>
        <taxon>Bacteroidota</taxon>
        <taxon>Cytophagia</taxon>
        <taxon>Cytophagales</taxon>
        <taxon>Hymenobacteraceae</taxon>
        <taxon>Pontibacter</taxon>
    </lineage>
</organism>
<dbReference type="GO" id="GO:0030158">
    <property type="term" value="F:protein xylosyltransferase activity"/>
    <property type="evidence" value="ECO:0007669"/>
    <property type="project" value="InterPro"/>
</dbReference>
<accession>A0A1I7HV82</accession>
<dbReference type="PANTHER" id="PTHR46025">
    <property type="entry name" value="XYLOSYLTRANSFERASE OXT"/>
    <property type="match status" value="1"/>
</dbReference>
<evidence type="ECO:0000256" key="14">
    <source>
        <dbReference type="ARBA" id="ARBA00042865"/>
    </source>
</evidence>
<dbReference type="InterPro" id="IPR043538">
    <property type="entry name" value="XYLT"/>
</dbReference>
<dbReference type="STRING" id="388950.GCA_001611675_01847"/>
<dbReference type="GO" id="GO:0016020">
    <property type="term" value="C:membrane"/>
    <property type="evidence" value="ECO:0007669"/>
    <property type="project" value="InterPro"/>
</dbReference>
<evidence type="ECO:0000256" key="1">
    <source>
        <dbReference type="ARBA" id="ARBA00004323"/>
    </source>
</evidence>
<reference evidence="16" key="1">
    <citation type="submission" date="2016-10" db="EMBL/GenBank/DDBJ databases">
        <authorList>
            <person name="Varghese N."/>
        </authorList>
    </citation>
    <scope>NUCLEOTIDE SEQUENCE [LARGE SCALE GENOMIC DNA]</scope>
    <source>
        <strain evidence="16">DSM 18820</strain>
    </source>
</reference>
<evidence type="ECO:0000313" key="15">
    <source>
        <dbReference type="EMBL" id="SFU64551.1"/>
    </source>
</evidence>
<keyword evidence="6" id="KW-0479">Metal-binding</keyword>
<evidence type="ECO:0000256" key="8">
    <source>
        <dbReference type="ARBA" id="ARBA00022968"/>
    </source>
</evidence>
<keyword evidence="10" id="KW-0333">Golgi apparatus</keyword>
<keyword evidence="4" id="KW-0808">Transferase</keyword>
<keyword evidence="13" id="KW-0325">Glycoprotein</keyword>
<evidence type="ECO:0000256" key="5">
    <source>
        <dbReference type="ARBA" id="ARBA00022692"/>
    </source>
</evidence>
<keyword evidence="9" id="KW-1133">Transmembrane helix</keyword>
<protein>
    <recommendedName>
        <fullName evidence="14">Peptide O-xylosyltransferase</fullName>
    </recommendedName>
</protein>
<evidence type="ECO:0000256" key="10">
    <source>
        <dbReference type="ARBA" id="ARBA00023034"/>
    </source>
</evidence>
<dbReference type="GO" id="GO:0050650">
    <property type="term" value="P:chondroitin sulfate proteoglycan biosynthetic process"/>
    <property type="evidence" value="ECO:0007669"/>
    <property type="project" value="TreeGrafter"/>
</dbReference>
<keyword evidence="5" id="KW-0812">Transmembrane</keyword>
<keyword evidence="7" id="KW-0256">Endoplasmic reticulum</keyword>
<dbReference type="PANTHER" id="PTHR46025:SF3">
    <property type="entry name" value="XYLOSYLTRANSFERASE OXT"/>
    <property type="match status" value="1"/>
</dbReference>
<dbReference type="EMBL" id="FPCA01000002">
    <property type="protein sequence ID" value="SFU64551.1"/>
    <property type="molecule type" value="Genomic_DNA"/>
</dbReference>
<dbReference type="GO" id="GO:0015012">
    <property type="term" value="P:heparan sulfate proteoglycan biosynthetic process"/>
    <property type="evidence" value="ECO:0007669"/>
    <property type="project" value="TreeGrafter"/>
</dbReference>
<dbReference type="Proteomes" id="UP000182491">
    <property type="component" value="Unassembled WGS sequence"/>
</dbReference>
<comment type="subcellular location">
    <subcellularLocation>
        <location evidence="2">Endoplasmic reticulum membrane</location>
        <topology evidence="2">Single-pass type II membrane protein</topology>
    </subcellularLocation>
    <subcellularLocation>
        <location evidence="1">Golgi apparatus membrane</location>
        <topology evidence="1">Single-pass type II membrane protein</topology>
    </subcellularLocation>
</comment>
<sequence length="324" mass="38388">MHKNYIILAHTNPEQLKRLVSRLSDGCSSFYIHIDKKSEINAFLACFENAAHVTFIPDRVDCIWGDFSQVEATLNLINEVISGGREGYTIFLSGQDYPIKSNREINAFLEKNSGFEFISLEHKPIQKAHYLYKERVEAYKINISSKRWDYVIVPYIFSPIDVKRTFAKFLLRKVSVQDLLLSFKKRKQPFAEHCKGPQWWAFSSNTLHKIHSYVQDNKEELFSYYKHTIYSDEQFFHTILWELMKRDPDIRLKDYLHYINWEREGVELPVTFDRNDIEELVSQPEDKLFARKFDARYDAEILDKLDKHLQQQCIAAKDRNGKEP</sequence>
<evidence type="ECO:0000256" key="6">
    <source>
        <dbReference type="ARBA" id="ARBA00022723"/>
    </source>
</evidence>
<keyword evidence="11" id="KW-0472">Membrane</keyword>
<dbReference type="AlphaFoldDB" id="A0A1I7HV82"/>
<dbReference type="OrthoDB" id="7943907at2"/>
<evidence type="ECO:0000256" key="13">
    <source>
        <dbReference type="ARBA" id="ARBA00023180"/>
    </source>
</evidence>
<dbReference type="RefSeq" id="WP_068837871.1">
    <property type="nucleotide sequence ID" value="NZ_BMXC01000002.1"/>
</dbReference>
<evidence type="ECO:0000256" key="11">
    <source>
        <dbReference type="ARBA" id="ARBA00023136"/>
    </source>
</evidence>
<dbReference type="GO" id="GO:0046872">
    <property type="term" value="F:metal ion binding"/>
    <property type="evidence" value="ECO:0007669"/>
    <property type="project" value="UniProtKB-KW"/>
</dbReference>
<keyword evidence="12" id="KW-1015">Disulfide bond</keyword>
<keyword evidence="3" id="KW-0328">Glycosyltransferase</keyword>
<evidence type="ECO:0000256" key="3">
    <source>
        <dbReference type="ARBA" id="ARBA00022676"/>
    </source>
</evidence>
<name>A0A1I7HV82_9BACT</name>
<keyword evidence="16" id="KW-1185">Reference proteome</keyword>
<dbReference type="Pfam" id="PF02485">
    <property type="entry name" value="Branch"/>
    <property type="match status" value="1"/>
</dbReference>
<evidence type="ECO:0000256" key="2">
    <source>
        <dbReference type="ARBA" id="ARBA00004648"/>
    </source>
</evidence>
<gene>
    <name evidence="15" type="ORF">SAMN04487941_1696</name>
</gene>
<evidence type="ECO:0000256" key="7">
    <source>
        <dbReference type="ARBA" id="ARBA00022824"/>
    </source>
</evidence>
<evidence type="ECO:0000256" key="12">
    <source>
        <dbReference type="ARBA" id="ARBA00023157"/>
    </source>
</evidence>
<proteinExistence type="predicted"/>
<dbReference type="InterPro" id="IPR003406">
    <property type="entry name" value="Glyco_trans_14"/>
</dbReference>
<evidence type="ECO:0000313" key="16">
    <source>
        <dbReference type="Proteomes" id="UP000182491"/>
    </source>
</evidence>
<evidence type="ECO:0000256" key="4">
    <source>
        <dbReference type="ARBA" id="ARBA00022679"/>
    </source>
</evidence>
<keyword evidence="8" id="KW-0735">Signal-anchor</keyword>